<dbReference type="EMBL" id="LR797527">
    <property type="protein sequence ID" value="CAB4223178.1"/>
    <property type="molecule type" value="Genomic_DNA"/>
</dbReference>
<reference evidence="1" key="1">
    <citation type="submission" date="2020-05" db="EMBL/GenBank/DDBJ databases">
        <authorList>
            <person name="Chiriac C."/>
            <person name="Salcher M."/>
            <person name="Ghai R."/>
            <person name="Kavagutti S V."/>
        </authorList>
    </citation>
    <scope>NUCLEOTIDE SEQUENCE</scope>
</reference>
<evidence type="ECO:0000313" key="1">
    <source>
        <dbReference type="EMBL" id="CAB4223178.1"/>
    </source>
</evidence>
<accession>A0A6J5T6J0</accession>
<name>A0A6J5T6J0_9CAUD</name>
<sequence>MKLNITIEYFSGESATYLAAPPEWTKWESKFGKTIQQADSMGVSDLLFLAYNAMKREAAGKAVKPYEIWIETVADVEAGSDSPKVIPSEA</sequence>
<proteinExistence type="predicted"/>
<gene>
    <name evidence="1" type="ORF">UFOVP1667_7</name>
</gene>
<protein>
    <submittedName>
        <fullName evidence="1">Uncharacterized protein</fullName>
    </submittedName>
</protein>
<organism evidence="1">
    <name type="scientific">uncultured Caudovirales phage</name>
    <dbReference type="NCBI Taxonomy" id="2100421"/>
    <lineage>
        <taxon>Viruses</taxon>
        <taxon>Duplodnaviria</taxon>
        <taxon>Heunggongvirae</taxon>
        <taxon>Uroviricota</taxon>
        <taxon>Caudoviricetes</taxon>
        <taxon>Peduoviridae</taxon>
        <taxon>Maltschvirus</taxon>
        <taxon>Maltschvirus maltsch</taxon>
    </lineage>
</organism>